<dbReference type="InParanoid" id="A0A6J2XWG3"/>
<dbReference type="RefSeq" id="XP_030755416.1">
    <property type="nucleotide sequence ID" value="XM_030899556.1"/>
</dbReference>
<feature type="domain" description="Cyclic nucleotide-binding" evidence="2">
    <location>
        <begin position="867"/>
        <end position="983"/>
    </location>
</feature>
<dbReference type="GO" id="GO:0003254">
    <property type="term" value="P:regulation of membrane depolarization"/>
    <property type="evidence" value="ECO:0007669"/>
    <property type="project" value="TreeGrafter"/>
</dbReference>
<keyword evidence="3" id="KW-1185">Reference proteome</keyword>
<evidence type="ECO:0000313" key="3">
    <source>
        <dbReference type="Proteomes" id="UP000504635"/>
    </source>
</evidence>
<dbReference type="SMART" id="SM00100">
    <property type="entry name" value="cNMP"/>
    <property type="match status" value="2"/>
</dbReference>
<evidence type="ECO:0000313" key="4">
    <source>
        <dbReference type="RefSeq" id="XP_030755416.1"/>
    </source>
</evidence>
<feature type="transmembrane region" description="Helical" evidence="1">
    <location>
        <begin position="293"/>
        <end position="314"/>
    </location>
</feature>
<organism evidence="3 4">
    <name type="scientific">Sitophilus oryzae</name>
    <name type="common">Rice weevil</name>
    <name type="synonym">Curculio oryzae</name>
    <dbReference type="NCBI Taxonomy" id="7048"/>
    <lineage>
        <taxon>Eukaryota</taxon>
        <taxon>Metazoa</taxon>
        <taxon>Ecdysozoa</taxon>
        <taxon>Arthropoda</taxon>
        <taxon>Hexapoda</taxon>
        <taxon>Insecta</taxon>
        <taxon>Pterygota</taxon>
        <taxon>Neoptera</taxon>
        <taxon>Endopterygota</taxon>
        <taxon>Coleoptera</taxon>
        <taxon>Polyphaga</taxon>
        <taxon>Cucujiformia</taxon>
        <taxon>Curculionidae</taxon>
        <taxon>Dryophthorinae</taxon>
        <taxon>Sitophilus</taxon>
    </lineage>
</organism>
<dbReference type="SUPFAM" id="SSF51206">
    <property type="entry name" value="cAMP-binding domain-like"/>
    <property type="match status" value="2"/>
</dbReference>
<keyword evidence="1" id="KW-0472">Membrane</keyword>
<feature type="transmembrane region" description="Helical" evidence="1">
    <location>
        <begin position="190"/>
        <end position="208"/>
    </location>
</feature>
<feature type="transmembrane region" description="Helical" evidence="1">
    <location>
        <begin position="591"/>
        <end position="611"/>
    </location>
</feature>
<gene>
    <name evidence="4" type="primary">LOC115881859</name>
</gene>
<sequence length="1005" mass="118762">MPKTKKYQYQNIHHCTLGCEADELLNSFICTGLFIHTRRKLKKCFMVNSKHPLTKYYIRSSSQFKREEARHLTANYNMIHPFSMFSFAFRIYMFFILCFTYIWWPIIAAHWPPELTNNVYTVSYISYLVLIILSFYSGYYEKENNVVVLSSKEVARSYLTSYFVFDIVSIMPYFLRILTWQNKWNSDNIYIRNLKWILPLFAYARYLYFLDTLHQIKLYLELNVYVYSGIRCVINLMVTILGLNLVVYYLLIEVPEFKDRPPFASAMSTFEVLMMISHGLHVSDHIIDKLCPVFLILYGFFVQLLLYVVAYQLWYQFSSTRNQQQKAYASIEAYMAHKALPLELRNRIFLYLNFKFQRKFYKESSISKITPSVLKKEILIALSRNSIFEVELFKDIPMDGLTSLRANLIYLIFLPGDVIIEAGTTGNSMFFILTGTVTVTAVNGTEICRLKDGTHFGEIALMINIVRLIPEVYLAVNMEYRRQDTKYHKCELQDEPDDVVKAFIDTGIFIKIRRRIKRLMMISQQHPLTRFYIKSLYMLRKEEQRHLIKYYYMIHPLSMFAFGYRIFMAIHLFVHYFVWPVITPYWSPIQINYLLLPIYPSYVVLIVLSFFTGYADKTVHTIVLNPKRVTNVYLKSHFVIDVICVTPFIFRMLLYKGILSTEDQYARIFRWILPLMTYFRYYYFLETLNQVRLYIGLSNYIFRIIRSIINFTSFLMMLNLIVYYNLREVPAYRNISPKDSTVSVLEVVMLVGHGLHNSELLSDKIIPIFLILFGFIVHLLIFVYAMEIWYKFLSCENKQNTVYDAVEAFIKYKALPAEKRHRIFLCLNFKYQRRYYKESTIVRITSDTLRREVLVEISKESTKKVFLFKELPESILEKLRANFTCEIYLPSDVIIQAGKLGRCMFFILAGTVVIKTPKGRVVRYLRDGDHFGEISLVVNVARVATVMAVTPCQLFRLNREQFLRVVRHYPDLLKHIHVQALKRIADMSLHTDGAEMTDNGSADRS</sequence>
<feature type="transmembrane region" description="Helical" evidence="1">
    <location>
        <begin position="550"/>
        <end position="579"/>
    </location>
</feature>
<dbReference type="Proteomes" id="UP000504635">
    <property type="component" value="Unplaced"/>
</dbReference>
<feature type="transmembrane region" description="Helical" evidence="1">
    <location>
        <begin position="632"/>
        <end position="653"/>
    </location>
</feature>
<dbReference type="PROSITE" id="PS50042">
    <property type="entry name" value="CNMP_BINDING_3"/>
    <property type="match status" value="2"/>
</dbReference>
<feature type="transmembrane region" description="Helical" evidence="1">
    <location>
        <begin position="159"/>
        <end position="178"/>
    </location>
</feature>
<accession>A0A6J2XWG3</accession>
<dbReference type="KEGG" id="soy:115881859"/>
<dbReference type="AlphaFoldDB" id="A0A6J2XWG3"/>
<keyword evidence="1" id="KW-0812">Transmembrane</keyword>
<dbReference type="GO" id="GO:0098855">
    <property type="term" value="C:HCN channel complex"/>
    <property type="evidence" value="ECO:0007669"/>
    <property type="project" value="TreeGrafter"/>
</dbReference>
<feature type="transmembrane region" description="Helical" evidence="1">
    <location>
        <begin position="665"/>
        <end position="683"/>
    </location>
</feature>
<dbReference type="Pfam" id="PF00027">
    <property type="entry name" value="cNMP_binding"/>
    <property type="match status" value="2"/>
</dbReference>
<dbReference type="GeneID" id="115881859"/>
<dbReference type="PANTHER" id="PTHR45689:SF14">
    <property type="entry name" value="CYCLIC NUCLEOTIDE-GATED CATION CHANNEL SUBUNIT A-LIKE PROTEIN"/>
    <property type="match status" value="1"/>
</dbReference>
<keyword evidence="1" id="KW-1133">Transmembrane helix</keyword>
<dbReference type="CDD" id="cd00038">
    <property type="entry name" value="CAP_ED"/>
    <property type="match status" value="2"/>
</dbReference>
<proteinExistence type="predicted"/>
<dbReference type="PROSITE" id="PS00888">
    <property type="entry name" value="CNMP_BINDING_1"/>
    <property type="match status" value="1"/>
</dbReference>
<dbReference type="Gene3D" id="2.60.120.10">
    <property type="entry name" value="Jelly Rolls"/>
    <property type="match status" value="2"/>
</dbReference>
<dbReference type="Gene3D" id="1.10.287.630">
    <property type="entry name" value="Helix hairpin bin"/>
    <property type="match status" value="2"/>
</dbReference>
<feature type="transmembrane region" description="Helical" evidence="1">
    <location>
        <begin position="704"/>
        <end position="724"/>
    </location>
</feature>
<feature type="transmembrane region" description="Helical" evidence="1">
    <location>
        <begin position="87"/>
        <end position="107"/>
    </location>
</feature>
<evidence type="ECO:0000256" key="1">
    <source>
        <dbReference type="SAM" id="Phobius"/>
    </source>
</evidence>
<evidence type="ECO:0000259" key="2">
    <source>
        <dbReference type="PROSITE" id="PS50042"/>
    </source>
</evidence>
<dbReference type="InterPro" id="IPR000595">
    <property type="entry name" value="cNMP-bd_dom"/>
</dbReference>
<dbReference type="OrthoDB" id="2021138at2759"/>
<feature type="transmembrane region" description="Helical" evidence="1">
    <location>
        <begin position="765"/>
        <end position="785"/>
    </location>
</feature>
<dbReference type="GO" id="GO:0035725">
    <property type="term" value="P:sodium ion transmembrane transport"/>
    <property type="evidence" value="ECO:0007669"/>
    <property type="project" value="TreeGrafter"/>
</dbReference>
<dbReference type="InterPro" id="IPR051413">
    <property type="entry name" value="K/Na_HCN_channel"/>
</dbReference>
<protein>
    <submittedName>
        <fullName evidence="4">Uncharacterized protein LOC115881859</fullName>
    </submittedName>
</protein>
<dbReference type="PANTHER" id="PTHR45689">
    <property type="entry name" value="I[[H]] CHANNEL, ISOFORM E"/>
    <property type="match status" value="1"/>
</dbReference>
<dbReference type="GO" id="GO:0005249">
    <property type="term" value="F:voltage-gated potassium channel activity"/>
    <property type="evidence" value="ECO:0007669"/>
    <property type="project" value="TreeGrafter"/>
</dbReference>
<dbReference type="InterPro" id="IPR018490">
    <property type="entry name" value="cNMP-bd_dom_sf"/>
</dbReference>
<feature type="transmembrane region" description="Helical" evidence="1">
    <location>
        <begin position="228"/>
        <end position="251"/>
    </location>
</feature>
<feature type="transmembrane region" description="Helical" evidence="1">
    <location>
        <begin position="119"/>
        <end position="139"/>
    </location>
</feature>
<name>A0A6J2XWG3_SITOR</name>
<dbReference type="InterPro" id="IPR018488">
    <property type="entry name" value="cNMP-bd_CS"/>
</dbReference>
<feature type="domain" description="Cyclic nucleotide-binding" evidence="2">
    <location>
        <begin position="392"/>
        <end position="467"/>
    </location>
</feature>
<reference evidence="4" key="1">
    <citation type="submission" date="2025-08" db="UniProtKB">
        <authorList>
            <consortium name="RefSeq"/>
        </authorList>
    </citation>
    <scope>IDENTIFICATION</scope>
    <source>
        <tissue evidence="4">Gonads</tissue>
    </source>
</reference>
<dbReference type="InterPro" id="IPR014710">
    <property type="entry name" value="RmlC-like_jellyroll"/>
</dbReference>